<dbReference type="InterPro" id="IPR027417">
    <property type="entry name" value="P-loop_NTPase"/>
</dbReference>
<dbReference type="GO" id="GO:0006260">
    <property type="term" value="P:DNA replication"/>
    <property type="evidence" value="ECO:0007669"/>
    <property type="project" value="InterPro"/>
</dbReference>
<organism evidence="2">
    <name type="scientific">uncultured Caudovirales phage</name>
    <dbReference type="NCBI Taxonomy" id="2100421"/>
    <lineage>
        <taxon>Viruses</taxon>
        <taxon>Duplodnaviria</taxon>
        <taxon>Heunggongvirae</taxon>
        <taxon>Uroviricota</taxon>
        <taxon>Caudoviricetes</taxon>
        <taxon>Peduoviridae</taxon>
        <taxon>Maltschvirus</taxon>
        <taxon>Maltschvirus maltsch</taxon>
    </lineage>
</organism>
<reference evidence="2" key="1">
    <citation type="submission" date="2020-05" db="EMBL/GenBank/DDBJ databases">
        <authorList>
            <person name="Chiriac C."/>
            <person name="Salcher M."/>
            <person name="Ghai R."/>
            <person name="Kavagutti S V."/>
        </authorList>
    </citation>
    <scope>NUCLEOTIDE SEQUENCE</scope>
</reference>
<dbReference type="InterPro" id="IPR038724">
    <property type="entry name" value="RepA"/>
</dbReference>
<feature type="compositionally biased region" description="Polar residues" evidence="1">
    <location>
        <begin position="266"/>
        <end position="275"/>
    </location>
</feature>
<feature type="region of interest" description="Disordered" evidence="1">
    <location>
        <begin position="266"/>
        <end position="290"/>
    </location>
</feature>
<dbReference type="Gene3D" id="3.90.580.10">
    <property type="entry name" value="Zinc finger, CHC2-type domain"/>
    <property type="match status" value="1"/>
</dbReference>
<gene>
    <name evidence="2" type="ORF">UFOVP377_45</name>
</gene>
<name>A0A6J7WYZ8_9CAUD</name>
<dbReference type="SUPFAM" id="SSF52540">
    <property type="entry name" value="P-loop containing nucleoside triphosphate hydrolases"/>
    <property type="match status" value="1"/>
</dbReference>
<dbReference type="InterPro" id="IPR036977">
    <property type="entry name" value="DNA_primase_Znf_CHC2"/>
</dbReference>
<evidence type="ECO:0000256" key="1">
    <source>
        <dbReference type="SAM" id="MobiDB-lite"/>
    </source>
</evidence>
<dbReference type="Gene3D" id="3.40.1360.10">
    <property type="match status" value="1"/>
</dbReference>
<feature type="compositionally biased region" description="Low complexity" evidence="1">
    <location>
        <begin position="276"/>
        <end position="289"/>
    </location>
</feature>
<dbReference type="EMBL" id="LR798314">
    <property type="protein sequence ID" value="CAB5222970.1"/>
    <property type="molecule type" value="Genomic_DNA"/>
</dbReference>
<protein>
    <submittedName>
        <fullName evidence="2">Archaeal primase DnaG/twinkle, TOPRIM domain</fullName>
    </submittedName>
</protein>
<evidence type="ECO:0000313" key="2">
    <source>
        <dbReference type="EMBL" id="CAB5222970.1"/>
    </source>
</evidence>
<dbReference type="Pfam" id="PF13481">
    <property type="entry name" value="AAA_25"/>
    <property type="match status" value="1"/>
</dbReference>
<dbReference type="SUPFAM" id="SSF56731">
    <property type="entry name" value="DNA primase core"/>
    <property type="match status" value="1"/>
</dbReference>
<accession>A0A6J7WYZ8</accession>
<dbReference type="InterPro" id="IPR034154">
    <property type="entry name" value="TOPRIM_DnaG/twinkle"/>
</dbReference>
<dbReference type="CDD" id="cd01125">
    <property type="entry name" value="RepA_RSF1010_like"/>
    <property type="match status" value="1"/>
</dbReference>
<dbReference type="Gene3D" id="3.40.50.300">
    <property type="entry name" value="P-loop containing nucleotide triphosphate hydrolases"/>
    <property type="match status" value="1"/>
</dbReference>
<dbReference type="CDD" id="cd01029">
    <property type="entry name" value="TOPRIM_primases"/>
    <property type="match status" value="1"/>
</dbReference>
<sequence>MDTETIAKALGNAKQVNGQWVASCPVPGHGRGNGDKNPSLSITESEGKVLFHCHGGCDQRDVFDAVRARDLLPTISKREEISFTQHQAPVLEKEWEYRNEDGDTLFTKRRYKTQDAKGKTYSIHRVDAQGKRIAGLKDTRIVPYRLPELLDAKTAGRAIYLVEGEKAADALVSIGAIATTSHTGAGSWPAEITQYFAGANIVVIPDNDEPGRQYARRAIQNLLPVAKSIRYLDLDLMVEGDDAYEWVHHAKGTRKELAEMAKQAPVITQQAPVTDSEQSAETTQTEQEAYNPTPQLLNIEAWDTIKDEPVRWIIENVLPEKGFAALYGPPGSYKSFIALDIAEAVATGRQWMGNQVTNPGAVLYIAGEGHGGIGARIKACKINHQTQDGAEIYVIRYQLNLRSSADDFNLLMESIDDLIERTGIELRLVQIDTLARAFGGGNENDSQDMGAFIHNAGRLQRKLDCALMVLHHSGKDATKGLRGHSSLLGAVDTQLELQKLEKTERKEGVAGQGIITISKQKDGQDNLKFGFEMVNIDINQGQESGLGLEENVSLAVREQQENIDQQHKKTKVTPSRTAAGPNQLIAMDALHKAIKEHGSMQDADGKRNKLIHLDQWEEACTAKSLTKRQFNDSKKTLLAAKRIDIYEPWVWVNWDGSDQNGSDF</sequence>
<dbReference type="GO" id="GO:0003677">
    <property type="term" value="F:DNA binding"/>
    <property type="evidence" value="ECO:0007669"/>
    <property type="project" value="InterPro"/>
</dbReference>
<dbReference type="GO" id="GO:0008270">
    <property type="term" value="F:zinc ion binding"/>
    <property type="evidence" value="ECO:0007669"/>
    <property type="project" value="InterPro"/>
</dbReference>
<proteinExistence type="predicted"/>